<feature type="transmembrane region" description="Helical" evidence="1">
    <location>
        <begin position="233"/>
        <end position="250"/>
    </location>
</feature>
<protein>
    <submittedName>
        <fullName evidence="2">AbrB family transcriptional regulator</fullName>
    </submittedName>
</protein>
<feature type="transmembrane region" description="Helical" evidence="1">
    <location>
        <begin position="140"/>
        <end position="165"/>
    </location>
</feature>
<name>A0ABY4EE96_9BACI</name>
<dbReference type="PIRSF" id="PIRSF038991">
    <property type="entry name" value="Protein_AbrB"/>
    <property type="match status" value="1"/>
</dbReference>
<accession>A0ABY4EE96</accession>
<feature type="transmembrane region" description="Helical" evidence="1">
    <location>
        <begin position="84"/>
        <end position="105"/>
    </location>
</feature>
<keyword evidence="1" id="KW-1133">Transmembrane helix</keyword>
<sequence>MKLMIGRSIGTYTLAITGGVLFWALRLPLAWILGPVALLMVYKLLVKKETYSSSFIRNTGFNLMGIQIGLTFSSHTFSSVLPYLLPYTFLSLMIIAISLCLAVVISKRTSVDLTTSMIGSAPGGLSAMIAVSDSLRGNTILVTIFQTIRLISVLFIVPFIAVHFLYQDHASSAGGALAADRDGPFWTVLFYFVAFITGYLLKNKIPASFIIIPMLSFGLLQSLGFSVYELPNIWFIAAQLVIGAHLGHTIELRDVIKAGRYCAYYFVLALLLITCSLVLGCLLSLWTDMNLTTAILSLAPGGLIEMAVTAGGAGGDPAIVSSLQIIRLLTIVLLLPFLFKKFIPKLI</sequence>
<keyword evidence="3" id="KW-1185">Reference proteome</keyword>
<feature type="transmembrane region" description="Helical" evidence="1">
    <location>
        <begin position="20"/>
        <end position="42"/>
    </location>
</feature>
<reference evidence="2 3" key="1">
    <citation type="submission" date="2022-04" db="EMBL/GenBank/DDBJ databases">
        <title>Halobacillus sp. isolated from saltern.</title>
        <authorList>
            <person name="Won M."/>
            <person name="Lee C.-M."/>
            <person name="Woen H.-Y."/>
            <person name="Kwon S.-W."/>
        </authorList>
    </citation>
    <scope>NUCLEOTIDE SEQUENCE [LARGE SCALE GENOMIC DNA]</scope>
    <source>
        <strain evidence="2 3">SSBR10-3</strain>
    </source>
</reference>
<dbReference type="InterPro" id="IPR007820">
    <property type="entry name" value="AbrB_fam"/>
</dbReference>
<evidence type="ECO:0000256" key="1">
    <source>
        <dbReference type="SAM" id="Phobius"/>
    </source>
</evidence>
<dbReference type="Proteomes" id="UP000831787">
    <property type="component" value="Chromosome"/>
</dbReference>
<gene>
    <name evidence="2" type="ORF">MUN89_12495</name>
</gene>
<dbReference type="InterPro" id="IPR017516">
    <property type="entry name" value="AbrB_dup"/>
</dbReference>
<organism evidence="2 3">
    <name type="scientific">Halobacillus salinarum</name>
    <dbReference type="NCBI Taxonomy" id="2932257"/>
    <lineage>
        <taxon>Bacteria</taxon>
        <taxon>Bacillati</taxon>
        <taxon>Bacillota</taxon>
        <taxon>Bacilli</taxon>
        <taxon>Bacillales</taxon>
        <taxon>Bacillaceae</taxon>
        <taxon>Halobacillus</taxon>
    </lineage>
</organism>
<keyword evidence="1" id="KW-0472">Membrane</keyword>
<feature type="transmembrane region" description="Helical" evidence="1">
    <location>
        <begin position="262"/>
        <end position="286"/>
    </location>
</feature>
<proteinExistence type="predicted"/>
<dbReference type="RefSeq" id="WP_244708147.1">
    <property type="nucleotide sequence ID" value="NZ_CP095073.1"/>
</dbReference>
<evidence type="ECO:0000313" key="3">
    <source>
        <dbReference type="Proteomes" id="UP000831787"/>
    </source>
</evidence>
<feature type="transmembrane region" description="Helical" evidence="1">
    <location>
        <begin position="185"/>
        <end position="201"/>
    </location>
</feature>
<keyword evidence="1" id="KW-0812">Transmembrane</keyword>
<feature type="transmembrane region" description="Helical" evidence="1">
    <location>
        <begin position="318"/>
        <end position="339"/>
    </location>
</feature>
<feature type="transmembrane region" description="Helical" evidence="1">
    <location>
        <begin position="208"/>
        <end position="227"/>
    </location>
</feature>
<evidence type="ECO:0000313" key="2">
    <source>
        <dbReference type="EMBL" id="UOQ42786.1"/>
    </source>
</evidence>
<dbReference type="Pfam" id="PF05145">
    <property type="entry name" value="AbrB"/>
    <property type="match status" value="1"/>
</dbReference>
<dbReference type="EMBL" id="CP095073">
    <property type="protein sequence ID" value="UOQ42786.1"/>
    <property type="molecule type" value="Genomic_DNA"/>
</dbReference>
<dbReference type="PANTHER" id="PTHR38457">
    <property type="entry name" value="REGULATOR ABRB-RELATED"/>
    <property type="match status" value="1"/>
</dbReference>
<dbReference type="PANTHER" id="PTHR38457:SF1">
    <property type="entry name" value="REGULATOR ABRB-RELATED"/>
    <property type="match status" value="1"/>
</dbReference>
<dbReference type="NCBIfam" id="TIGR03082">
    <property type="entry name" value="Gneg_AbrB_dup"/>
    <property type="match status" value="2"/>
</dbReference>